<evidence type="ECO:0000313" key="2">
    <source>
        <dbReference type="EMBL" id="EMR12130.1"/>
    </source>
</evidence>
<dbReference type="PATRIC" id="fig|1286106.3.peg.2362"/>
<feature type="domain" description="NADH:ubiquinone oxidoreductase intermediate-associated protein 30" evidence="1">
    <location>
        <begin position="1"/>
        <end position="129"/>
    </location>
</feature>
<dbReference type="STRING" id="1286106.MPL1_11808"/>
<dbReference type="InterPro" id="IPR013857">
    <property type="entry name" value="NADH-UbQ_OxRdtase-assoc_prot30"/>
</dbReference>
<sequence>MGGISTGKLMSSEYQGSHCLEMRGDVSLENNGGFVQMRFAIQQTPPESAIGIYLEAAGNQIIFGMHLRTLSLDAPWQSFRSSFRPALSWQKFFLPFSQFKAHRTEQDFLLPELRSIGLVSIGEAGPCQLFVRRMAFYQTAP</sequence>
<dbReference type="EMBL" id="APHR01000070">
    <property type="protein sequence ID" value="EMR12130.1"/>
    <property type="molecule type" value="Genomic_DNA"/>
</dbReference>
<organism evidence="2 3">
    <name type="scientific">Methylophaga lonarensis MPL</name>
    <dbReference type="NCBI Taxonomy" id="1286106"/>
    <lineage>
        <taxon>Bacteria</taxon>
        <taxon>Pseudomonadati</taxon>
        <taxon>Pseudomonadota</taxon>
        <taxon>Gammaproteobacteria</taxon>
        <taxon>Thiotrichales</taxon>
        <taxon>Piscirickettsiaceae</taxon>
        <taxon>Methylophaga</taxon>
    </lineage>
</organism>
<dbReference type="eggNOG" id="ENOG5032SUX">
    <property type="taxonomic scope" value="Bacteria"/>
</dbReference>
<dbReference type="Proteomes" id="UP000012019">
    <property type="component" value="Unassembled WGS sequence"/>
</dbReference>
<protein>
    <submittedName>
        <fullName evidence="2">NADH:ubiquinone oxidoreductase complex I intermediate-associated protein 30</fullName>
    </submittedName>
</protein>
<dbReference type="Pfam" id="PF08547">
    <property type="entry name" value="CIA30"/>
    <property type="match status" value="1"/>
</dbReference>
<dbReference type="AlphaFoldDB" id="M7PE01"/>
<name>M7PE01_9GAMM</name>
<dbReference type="SUPFAM" id="SSF49785">
    <property type="entry name" value="Galactose-binding domain-like"/>
    <property type="match status" value="1"/>
</dbReference>
<evidence type="ECO:0000313" key="3">
    <source>
        <dbReference type="Proteomes" id="UP000012019"/>
    </source>
</evidence>
<proteinExistence type="predicted"/>
<evidence type="ECO:0000259" key="1">
    <source>
        <dbReference type="Pfam" id="PF08547"/>
    </source>
</evidence>
<keyword evidence="3" id="KW-1185">Reference proteome</keyword>
<accession>M7PE01</accession>
<gene>
    <name evidence="2" type="ORF">MPL1_11808</name>
</gene>
<reference evidence="2 3" key="1">
    <citation type="journal article" date="2013" name="Genome Announc.">
        <title>Draft Genome Sequence of Methylophaga lonarensis MPLT, a Haloalkaliphilic (Non-Methane-Utilizing) Methylotroph.</title>
        <authorList>
            <person name="Shetty S.A."/>
            <person name="Marathe N.P."/>
            <person name="Munot H."/>
            <person name="Antony C.P."/>
            <person name="Dhotre D.P."/>
            <person name="Murrell J.C."/>
            <person name="Shouche Y.S."/>
        </authorList>
    </citation>
    <scope>NUCLEOTIDE SEQUENCE [LARGE SCALE GENOMIC DNA]</scope>
    <source>
        <strain evidence="2 3">MPL</strain>
    </source>
</reference>
<comment type="caution">
    <text evidence="2">The sequence shown here is derived from an EMBL/GenBank/DDBJ whole genome shotgun (WGS) entry which is preliminary data.</text>
</comment>
<dbReference type="InterPro" id="IPR008979">
    <property type="entry name" value="Galactose-bd-like_sf"/>
</dbReference>
<keyword evidence="2" id="KW-0830">Ubiquinone</keyword>